<dbReference type="InterPro" id="IPR000089">
    <property type="entry name" value="Biotin_lipoyl"/>
</dbReference>
<comment type="function">
    <text evidence="7">The pyruvate dehydrogenase complex catalyzes the overall conversion of pyruvate to acetyl-CoA and CO(2). It contains multiple copies of three enzymatic components: pyruvate dehydrogenase (E1), dihydrolipoamide acetyltransferase (E2) and lipoamide dehydrogenase (E3).</text>
</comment>
<dbReference type="RefSeq" id="WP_188463934.1">
    <property type="nucleotide sequence ID" value="NZ_BAABHU010000008.1"/>
</dbReference>
<dbReference type="InterPro" id="IPR003016">
    <property type="entry name" value="2-oxoA_DH_lipoyl-BS"/>
</dbReference>
<gene>
    <name evidence="13" type="ORF">GCM10011506_25170</name>
</gene>
<dbReference type="Pfam" id="PF00198">
    <property type="entry name" value="2-oxoacid_dh"/>
    <property type="match status" value="1"/>
</dbReference>
<keyword evidence="6 9" id="KW-0012">Acyltransferase</keyword>
<name>A0ABQ1MGP3_9BACT</name>
<comment type="similarity">
    <text evidence="2 9">Belongs to the 2-oxoacid dehydrogenase family.</text>
</comment>
<dbReference type="InterPro" id="IPR001078">
    <property type="entry name" value="2-oxoacid_DH_actylTfrase"/>
</dbReference>
<dbReference type="PANTHER" id="PTHR43178">
    <property type="entry name" value="DIHYDROLIPOAMIDE ACETYLTRANSFERASE COMPONENT OF PYRUVATE DEHYDROGENASE COMPLEX"/>
    <property type="match status" value="1"/>
</dbReference>
<dbReference type="InterPro" id="IPR036625">
    <property type="entry name" value="E3-bd_dom_sf"/>
</dbReference>
<feature type="domain" description="Lipoyl-binding" evidence="11">
    <location>
        <begin position="2"/>
        <end position="77"/>
    </location>
</feature>
<dbReference type="SUPFAM" id="SSF52777">
    <property type="entry name" value="CoA-dependent acyltransferases"/>
    <property type="match status" value="1"/>
</dbReference>
<dbReference type="Pfam" id="PF02817">
    <property type="entry name" value="E3_binding"/>
    <property type="match status" value="1"/>
</dbReference>
<evidence type="ECO:0000313" key="13">
    <source>
        <dbReference type="EMBL" id="GGC38740.1"/>
    </source>
</evidence>
<dbReference type="Pfam" id="PF00364">
    <property type="entry name" value="Biotin_lipoyl"/>
    <property type="match status" value="1"/>
</dbReference>
<keyword evidence="14" id="KW-1185">Reference proteome</keyword>
<evidence type="ECO:0000256" key="9">
    <source>
        <dbReference type="RuleBase" id="RU003423"/>
    </source>
</evidence>
<feature type="compositionally biased region" description="Acidic residues" evidence="10">
    <location>
        <begin position="139"/>
        <end position="167"/>
    </location>
</feature>
<dbReference type="Gene3D" id="2.40.50.100">
    <property type="match status" value="1"/>
</dbReference>
<feature type="region of interest" description="Disordered" evidence="10">
    <location>
        <begin position="75"/>
        <end position="245"/>
    </location>
</feature>
<evidence type="ECO:0000256" key="10">
    <source>
        <dbReference type="SAM" id="MobiDB-lite"/>
    </source>
</evidence>
<proteinExistence type="inferred from homology"/>
<feature type="compositionally biased region" description="Acidic residues" evidence="10">
    <location>
        <begin position="109"/>
        <end position="122"/>
    </location>
</feature>
<evidence type="ECO:0000256" key="8">
    <source>
        <dbReference type="ARBA" id="ARBA00048370"/>
    </source>
</evidence>
<evidence type="ECO:0000259" key="11">
    <source>
        <dbReference type="PROSITE" id="PS50968"/>
    </source>
</evidence>
<dbReference type="PROSITE" id="PS51826">
    <property type="entry name" value="PSBD"/>
    <property type="match status" value="1"/>
</dbReference>
<dbReference type="Proteomes" id="UP000636010">
    <property type="component" value="Unassembled WGS sequence"/>
</dbReference>
<dbReference type="InterPro" id="IPR023213">
    <property type="entry name" value="CAT-like_dom_sf"/>
</dbReference>
<dbReference type="Gene3D" id="4.10.320.10">
    <property type="entry name" value="E3-binding domain"/>
    <property type="match status" value="1"/>
</dbReference>
<dbReference type="PANTHER" id="PTHR43178:SF2">
    <property type="entry name" value="DIHYDROLIPOYLLYSINE-RESIDUE ACETYLTRANSFERASE COMPONENT OF PYRUVATE DEHYDROGENASE COMPLEX"/>
    <property type="match status" value="1"/>
</dbReference>
<dbReference type="CDD" id="cd06849">
    <property type="entry name" value="lipoyl_domain"/>
    <property type="match status" value="1"/>
</dbReference>
<evidence type="ECO:0000256" key="7">
    <source>
        <dbReference type="ARBA" id="ARBA00025211"/>
    </source>
</evidence>
<comment type="subunit">
    <text evidence="3">Forms a 24-polypeptide structural core with octahedral symmetry.</text>
</comment>
<evidence type="ECO:0000256" key="5">
    <source>
        <dbReference type="ARBA" id="ARBA00022823"/>
    </source>
</evidence>
<evidence type="ECO:0000313" key="14">
    <source>
        <dbReference type="Proteomes" id="UP000636010"/>
    </source>
</evidence>
<dbReference type="Gene3D" id="3.30.559.10">
    <property type="entry name" value="Chloramphenicol acetyltransferase-like domain"/>
    <property type="match status" value="1"/>
</dbReference>
<reference evidence="14" key="1">
    <citation type="journal article" date="2019" name="Int. J. Syst. Evol. Microbiol.">
        <title>The Global Catalogue of Microorganisms (GCM) 10K type strain sequencing project: providing services to taxonomists for standard genome sequencing and annotation.</title>
        <authorList>
            <consortium name="The Broad Institute Genomics Platform"/>
            <consortium name="The Broad Institute Genome Sequencing Center for Infectious Disease"/>
            <person name="Wu L."/>
            <person name="Ma J."/>
        </authorList>
    </citation>
    <scope>NUCLEOTIDE SEQUENCE [LARGE SCALE GENOMIC DNA]</scope>
    <source>
        <strain evidence="14">CGMCC 1.10832</strain>
    </source>
</reference>
<evidence type="ECO:0000256" key="2">
    <source>
        <dbReference type="ARBA" id="ARBA00007317"/>
    </source>
</evidence>
<evidence type="ECO:0000259" key="12">
    <source>
        <dbReference type="PROSITE" id="PS51826"/>
    </source>
</evidence>
<accession>A0ABQ1MGP3</accession>
<dbReference type="InterPro" id="IPR050743">
    <property type="entry name" value="2-oxoacid_DH_E2_comp"/>
</dbReference>
<organism evidence="13 14">
    <name type="scientific">Marivirga lumbricoides</name>
    <dbReference type="NCBI Taxonomy" id="1046115"/>
    <lineage>
        <taxon>Bacteria</taxon>
        <taxon>Pseudomonadati</taxon>
        <taxon>Bacteroidota</taxon>
        <taxon>Cytophagia</taxon>
        <taxon>Cytophagales</taxon>
        <taxon>Marivirgaceae</taxon>
        <taxon>Marivirga</taxon>
    </lineage>
</organism>
<sequence>MAKEVKIPQISEGVESATVAEIMVAEGDTIEKEQSIIALETDKASVEVPSSDAGKVKEIKLKEGDEVKVGDVVLILEEDGEEGEDSGEEASDDGKENDTKQKKQKKDDSDDEEEDEDDEVEEEKAGKKADKKEKKSSEEKEESDSEADEEDDDKEDEEDDSDEEEKDPDEKEKADKKEQPKKQKSDSSKSDTAQDNSEVAASPATRRLAREMGVSISQVKGSGPGGRISEEDVKSHAKKKEGSALSLPDFSQWGKVEREPLSGIRKATAKNVTASWQNIPHVFQFDEADISGIEEYMEKNKEQVEKAGGKLTITAVLLKIAASALQQFPKFNASIDEENDEMILKKYVNIGIAVATDKGLLVPVVRDVNRKSIIELSIEINELAKKARDQKLTAEDMQGGNFTISNLGGIGGTNFTPIIYHPQVAILGISQTSIKPVYVEGSFEPKPILPLSLSYDHRLIDGAEGAEFIKWISQALEDPYKALLGA</sequence>
<evidence type="ECO:0000256" key="1">
    <source>
        <dbReference type="ARBA" id="ARBA00001938"/>
    </source>
</evidence>
<dbReference type="EC" id="2.3.1.-" evidence="9"/>
<feature type="compositionally biased region" description="Basic and acidic residues" evidence="10">
    <location>
        <begin position="92"/>
        <end position="108"/>
    </location>
</feature>
<keyword evidence="5 9" id="KW-0450">Lipoyl</keyword>
<dbReference type="SUPFAM" id="SSF51230">
    <property type="entry name" value="Single hybrid motif"/>
    <property type="match status" value="1"/>
</dbReference>
<comment type="cofactor">
    <cofactor evidence="1 9">
        <name>(R)-lipoate</name>
        <dbReference type="ChEBI" id="CHEBI:83088"/>
    </cofactor>
</comment>
<dbReference type="SUPFAM" id="SSF47005">
    <property type="entry name" value="Peripheral subunit-binding domain of 2-oxo acid dehydrogenase complex"/>
    <property type="match status" value="1"/>
</dbReference>
<feature type="compositionally biased region" description="Basic and acidic residues" evidence="10">
    <location>
        <begin position="123"/>
        <end position="138"/>
    </location>
</feature>
<dbReference type="InterPro" id="IPR004167">
    <property type="entry name" value="PSBD"/>
</dbReference>
<evidence type="ECO:0000256" key="3">
    <source>
        <dbReference type="ARBA" id="ARBA00011484"/>
    </source>
</evidence>
<keyword evidence="4 9" id="KW-0808">Transferase</keyword>
<evidence type="ECO:0000256" key="4">
    <source>
        <dbReference type="ARBA" id="ARBA00022679"/>
    </source>
</evidence>
<feature type="compositionally biased region" description="Basic and acidic residues" evidence="10">
    <location>
        <begin position="168"/>
        <end position="189"/>
    </location>
</feature>
<comment type="caution">
    <text evidence="13">The sequence shown here is derived from an EMBL/GenBank/DDBJ whole genome shotgun (WGS) entry which is preliminary data.</text>
</comment>
<comment type="catalytic activity">
    <reaction evidence="8">
        <text>N(6)-[(R)-dihydrolipoyl]-L-lysyl-[protein] + acetyl-CoA = N(6)-[(R)-S(8)-acetyldihydrolipoyl]-L-lysyl-[protein] + CoA</text>
        <dbReference type="Rhea" id="RHEA:17017"/>
        <dbReference type="Rhea" id="RHEA-COMP:10475"/>
        <dbReference type="Rhea" id="RHEA-COMP:10478"/>
        <dbReference type="ChEBI" id="CHEBI:57287"/>
        <dbReference type="ChEBI" id="CHEBI:57288"/>
        <dbReference type="ChEBI" id="CHEBI:83100"/>
        <dbReference type="ChEBI" id="CHEBI:83111"/>
        <dbReference type="EC" id="2.3.1.12"/>
    </reaction>
</comment>
<dbReference type="InterPro" id="IPR011053">
    <property type="entry name" value="Single_hybrid_motif"/>
</dbReference>
<feature type="compositionally biased region" description="Acidic residues" evidence="10">
    <location>
        <begin position="76"/>
        <end position="91"/>
    </location>
</feature>
<dbReference type="PROSITE" id="PS00189">
    <property type="entry name" value="LIPOYL"/>
    <property type="match status" value="1"/>
</dbReference>
<protein>
    <recommendedName>
        <fullName evidence="9">Dihydrolipoamide acetyltransferase component of pyruvate dehydrogenase complex</fullName>
        <ecNumber evidence="9">2.3.1.-</ecNumber>
    </recommendedName>
</protein>
<dbReference type="EMBL" id="BMEC01000008">
    <property type="protein sequence ID" value="GGC38740.1"/>
    <property type="molecule type" value="Genomic_DNA"/>
</dbReference>
<feature type="domain" description="Peripheral subunit-binding (PSBD)" evidence="12">
    <location>
        <begin position="200"/>
        <end position="237"/>
    </location>
</feature>
<dbReference type="PROSITE" id="PS50968">
    <property type="entry name" value="BIOTINYL_LIPOYL"/>
    <property type="match status" value="1"/>
</dbReference>
<evidence type="ECO:0000256" key="6">
    <source>
        <dbReference type="ARBA" id="ARBA00023315"/>
    </source>
</evidence>